<dbReference type="AlphaFoldDB" id="A0A7Y6I1Z7"/>
<protein>
    <submittedName>
        <fullName evidence="2">YbaB/EbfC family nucleoid-associated protein</fullName>
    </submittedName>
</protein>
<gene>
    <name evidence="2" type="ORF">HTZ77_02160</name>
</gene>
<dbReference type="InterPro" id="IPR036894">
    <property type="entry name" value="YbaB-like_sf"/>
</dbReference>
<dbReference type="Gene3D" id="3.30.1310.10">
    <property type="entry name" value="Nucleoid-associated protein YbaB-like domain"/>
    <property type="match status" value="1"/>
</dbReference>
<dbReference type="GO" id="GO:0003677">
    <property type="term" value="F:DNA binding"/>
    <property type="evidence" value="ECO:0007669"/>
    <property type="project" value="InterPro"/>
</dbReference>
<name>A0A7Y6I1Z7_9ACTN</name>
<evidence type="ECO:0000256" key="1">
    <source>
        <dbReference type="SAM" id="Coils"/>
    </source>
</evidence>
<dbReference type="Proteomes" id="UP000586042">
    <property type="component" value="Unassembled WGS sequence"/>
</dbReference>
<dbReference type="Pfam" id="PF02575">
    <property type="entry name" value="YbaB_DNA_bd"/>
    <property type="match status" value="1"/>
</dbReference>
<dbReference type="EMBL" id="JABWGN010000001">
    <property type="protein sequence ID" value="NUW30237.1"/>
    <property type="molecule type" value="Genomic_DNA"/>
</dbReference>
<keyword evidence="1" id="KW-0175">Coiled coil</keyword>
<feature type="coiled-coil region" evidence="1">
    <location>
        <begin position="8"/>
        <end position="38"/>
    </location>
</feature>
<dbReference type="InterPro" id="IPR004401">
    <property type="entry name" value="YbaB/EbfC"/>
</dbReference>
<comment type="caution">
    <text evidence="2">The sequence shown here is derived from an EMBL/GenBank/DDBJ whole genome shotgun (WGS) entry which is preliminary data.</text>
</comment>
<proteinExistence type="predicted"/>
<accession>A0A7Y6I1Z7</accession>
<dbReference type="RefSeq" id="WP_175587691.1">
    <property type="nucleotide sequence ID" value="NZ_JABWGN010000001.1"/>
</dbReference>
<dbReference type="SUPFAM" id="SSF82607">
    <property type="entry name" value="YbaB-like"/>
    <property type="match status" value="1"/>
</dbReference>
<evidence type="ECO:0000313" key="2">
    <source>
        <dbReference type="EMBL" id="NUW30237.1"/>
    </source>
</evidence>
<sequence>MDFTEPHLGDLDRILRDSERTMRELEQAMQELSRLTGTGENRAGTVTARVDSESRPIEVRISARAMRLDPDELGEHVVEAVRAAQEDHERQARELMAFSPAPDPSALGTFRRDVEEMQDAYRREMGERMDGVRRRRQDDF</sequence>
<organism evidence="2 3">
    <name type="scientific">Nonomuraea montanisoli</name>
    <dbReference type="NCBI Taxonomy" id="2741721"/>
    <lineage>
        <taxon>Bacteria</taxon>
        <taxon>Bacillati</taxon>
        <taxon>Actinomycetota</taxon>
        <taxon>Actinomycetes</taxon>
        <taxon>Streptosporangiales</taxon>
        <taxon>Streptosporangiaceae</taxon>
        <taxon>Nonomuraea</taxon>
    </lineage>
</organism>
<reference evidence="2 3" key="1">
    <citation type="submission" date="2020-06" db="EMBL/GenBank/DDBJ databases">
        <title>Nonomuraea sp. SMC257, a novel actinomycete isolated from soil.</title>
        <authorList>
            <person name="Chanama M."/>
        </authorList>
    </citation>
    <scope>NUCLEOTIDE SEQUENCE [LARGE SCALE GENOMIC DNA]</scope>
    <source>
        <strain evidence="2 3">SMC257</strain>
    </source>
</reference>
<evidence type="ECO:0000313" key="3">
    <source>
        <dbReference type="Proteomes" id="UP000586042"/>
    </source>
</evidence>
<keyword evidence="3" id="KW-1185">Reference proteome</keyword>